<keyword evidence="6" id="KW-0378">Hydrolase</keyword>
<keyword evidence="7" id="KW-0862">Zinc</keyword>
<evidence type="ECO:0000256" key="2">
    <source>
        <dbReference type="ARBA" id="ARBA00007092"/>
    </source>
</evidence>
<feature type="compositionally biased region" description="Low complexity" evidence="14">
    <location>
        <begin position="384"/>
        <end position="409"/>
    </location>
</feature>
<dbReference type="GeneID" id="25365341"/>
<feature type="binding site" evidence="11">
    <location>
        <position position="7"/>
    </location>
    <ligand>
        <name>Mg(2+)</name>
        <dbReference type="ChEBI" id="CHEBI:18420"/>
        <label>1</label>
    </ligand>
</feature>
<dbReference type="FunFam" id="3.60.10.10:FF:000079">
    <property type="entry name" value="DNA-(apurinic or apyrimidinic site) lyase"/>
    <property type="match status" value="1"/>
</dbReference>
<dbReference type="EMBL" id="KL584755">
    <property type="protein sequence ID" value="KEQ96864.1"/>
    <property type="molecule type" value="Genomic_DNA"/>
</dbReference>
<feature type="domain" description="GRF-type" evidence="15">
    <location>
        <begin position="590"/>
        <end position="643"/>
    </location>
</feature>
<dbReference type="OrthoDB" id="391817at2759"/>
<dbReference type="InterPro" id="IPR005135">
    <property type="entry name" value="Endo/exonuclease/phosphatase"/>
</dbReference>
<dbReference type="CDD" id="cd09088">
    <property type="entry name" value="Ape2-like_AP-endo"/>
    <property type="match status" value="1"/>
</dbReference>
<dbReference type="SUPFAM" id="SSF56219">
    <property type="entry name" value="DNase I-like"/>
    <property type="match status" value="1"/>
</dbReference>
<dbReference type="GO" id="GO:0008311">
    <property type="term" value="F:double-stranded DNA 3'-5' DNA exonuclease activity"/>
    <property type="evidence" value="ECO:0007669"/>
    <property type="project" value="TreeGrafter"/>
</dbReference>
<dbReference type="InterPro" id="IPR010666">
    <property type="entry name" value="Znf_GRF"/>
</dbReference>
<feature type="active site" description="Proton acceptor" evidence="10">
    <location>
        <position position="312"/>
    </location>
</feature>
<evidence type="ECO:0000256" key="8">
    <source>
        <dbReference type="ARBA" id="ARBA00022842"/>
    </source>
</evidence>
<proteinExistence type="inferred from homology"/>
<dbReference type="PROSITE" id="PS00726">
    <property type="entry name" value="AP_NUCLEASE_F1_1"/>
    <property type="match status" value="1"/>
</dbReference>
<evidence type="ECO:0000256" key="4">
    <source>
        <dbReference type="ARBA" id="ARBA00022723"/>
    </source>
</evidence>
<feature type="active site" description="Proton donor/acceptor" evidence="10">
    <location>
        <position position="194"/>
    </location>
</feature>
<feature type="binding site" evidence="11">
    <location>
        <position position="194"/>
    </location>
    <ligand>
        <name>Mg(2+)</name>
        <dbReference type="ChEBI" id="CHEBI:18420"/>
        <label>1</label>
    </ligand>
</feature>
<dbReference type="PROSITE" id="PS51999">
    <property type="entry name" value="ZF_GRF"/>
    <property type="match status" value="1"/>
</dbReference>
<keyword evidence="17" id="KW-1185">Reference proteome</keyword>
<evidence type="ECO:0000256" key="7">
    <source>
        <dbReference type="ARBA" id="ARBA00022833"/>
    </source>
</evidence>
<evidence type="ECO:0000256" key="10">
    <source>
        <dbReference type="PIRSR" id="PIRSR604808-1"/>
    </source>
</evidence>
<dbReference type="FunCoup" id="A0A074YLC9">
    <property type="interactions" value="478"/>
</dbReference>
<evidence type="ECO:0000256" key="3">
    <source>
        <dbReference type="ARBA" id="ARBA00013541"/>
    </source>
</evidence>
<feature type="compositionally biased region" description="Low complexity" evidence="14">
    <location>
        <begin position="543"/>
        <end position="552"/>
    </location>
</feature>
<feature type="compositionally biased region" description="Low complexity" evidence="14">
    <location>
        <begin position="453"/>
        <end position="468"/>
    </location>
</feature>
<gene>
    <name evidence="16" type="ORF">AUEXF2481DRAFT_3552</name>
</gene>
<feature type="compositionally biased region" description="Low complexity" evidence="14">
    <location>
        <begin position="519"/>
        <end position="529"/>
    </location>
</feature>
<dbReference type="OMA" id="SFWICPR"/>
<evidence type="ECO:0000256" key="14">
    <source>
        <dbReference type="SAM" id="MobiDB-lite"/>
    </source>
</evidence>
<feature type="site" description="Important for catalytic activity" evidence="12">
    <location>
        <position position="286"/>
    </location>
</feature>
<dbReference type="PROSITE" id="PS00728">
    <property type="entry name" value="AP_NUCLEASE_F1_3"/>
    <property type="match status" value="1"/>
</dbReference>
<name>A0A074YLC9_AURSE</name>
<accession>A0A074YLC9</accession>
<evidence type="ECO:0000256" key="9">
    <source>
        <dbReference type="ARBA" id="ARBA00023242"/>
    </source>
</evidence>
<feature type="binding site" evidence="11">
    <location>
        <position position="312"/>
    </location>
    <ligand>
        <name>Mg(2+)</name>
        <dbReference type="ChEBI" id="CHEBI:18420"/>
        <label>1</label>
    </ligand>
</feature>
<dbReference type="AlphaFoldDB" id="A0A074YLC9"/>
<keyword evidence="4 11" id="KW-0479">Metal-binding</keyword>
<feature type="region of interest" description="Disordered" evidence="14">
    <location>
        <begin position="383"/>
        <end position="552"/>
    </location>
</feature>
<evidence type="ECO:0000256" key="1">
    <source>
        <dbReference type="ARBA" id="ARBA00001936"/>
    </source>
</evidence>
<dbReference type="HOGENOM" id="CLU_010374_2_0_1"/>
<evidence type="ECO:0000256" key="12">
    <source>
        <dbReference type="PIRSR" id="PIRSR604808-3"/>
    </source>
</evidence>
<comment type="similarity">
    <text evidence="2">Belongs to the DNA repair enzymes AP/ExoA family.</text>
</comment>
<evidence type="ECO:0000256" key="11">
    <source>
        <dbReference type="PIRSR" id="PIRSR604808-2"/>
    </source>
</evidence>
<keyword evidence="9" id="KW-0539">Nucleus</keyword>
<sequence>MRLTTWNVNGIRNPFSYQPWSTTKTFPAMFDILEADIVVMQELKIQRKDLRDDMVLLDGWDCYFSVPKQKKGYSGVGIYTRNATCSPIRAEEGILGVLTPPNSTTQYRSLPESEQIGGYLSEMELAELGVDPLLLDSEGRCVCLEFPAFVLLGVYSPANSNGLRDDFRYAFMTALDCRIRKLSKMGKRVVLVGDLNVSRGLIDTASALDDIKKASLTSEEYVSTPNRRIFNQLIIGGEVYGERDEGREQPIMLDTTREFHPQRKGMYTHWEQKINARPGNFGSRIDFVLASGSMRDWFVHADIQEGLMGSDHCPVYGEFKDFVNVAREDGGSDIRLIDIMNPPGMFSDGIRQKEWNIKDLPPFSARLMPEFHQRRSIKDMFKKSAAPNASSTSNSQTPTAAQSQTTSNTGMEEPGSTDTDSSKTVPTSHAAVFSSSEMKRKASDTSASRPLKAQKTAPAPASASKTAPVKGQKSLKGFFQAKLKPDEPAADANEYVPRRENGAPNDGDTTVGDAIMSGPTNTSSTPTSSMIQNPTSHADARDSPAALESAAKSEAEFLPPLDDVDEMVYDPIVNKESWQTLFRKPAAPLCEGHEEPCKSMQTKKKGENQGRSFWMCARPLGPSGTKEKGTQWRCATFIWCSDFKA</sequence>
<evidence type="ECO:0000256" key="5">
    <source>
        <dbReference type="ARBA" id="ARBA00022771"/>
    </source>
</evidence>
<dbReference type="InterPro" id="IPR036691">
    <property type="entry name" value="Endo/exonu/phosph_ase_sf"/>
</dbReference>
<organism evidence="16 17">
    <name type="scientific">Aureobasidium subglaciale (strain EXF-2481)</name>
    <name type="common">Aureobasidium pullulans var. subglaciale</name>
    <dbReference type="NCBI Taxonomy" id="1043005"/>
    <lineage>
        <taxon>Eukaryota</taxon>
        <taxon>Fungi</taxon>
        <taxon>Dikarya</taxon>
        <taxon>Ascomycota</taxon>
        <taxon>Pezizomycotina</taxon>
        <taxon>Dothideomycetes</taxon>
        <taxon>Dothideomycetidae</taxon>
        <taxon>Dothideales</taxon>
        <taxon>Saccotheciaceae</taxon>
        <taxon>Aureobasidium</taxon>
    </lineage>
</organism>
<dbReference type="GO" id="GO:0008081">
    <property type="term" value="F:phosphoric diester hydrolase activity"/>
    <property type="evidence" value="ECO:0007669"/>
    <property type="project" value="TreeGrafter"/>
</dbReference>
<feature type="binding site" evidence="11">
    <location>
        <position position="311"/>
    </location>
    <ligand>
        <name>Mg(2+)</name>
        <dbReference type="ChEBI" id="CHEBI:18420"/>
        <label>1</label>
    </ligand>
</feature>
<evidence type="ECO:0000259" key="15">
    <source>
        <dbReference type="PROSITE" id="PS51999"/>
    </source>
</evidence>
<dbReference type="Pfam" id="PF03372">
    <property type="entry name" value="Exo_endo_phos"/>
    <property type="match status" value="1"/>
</dbReference>
<dbReference type="RefSeq" id="XP_013345232.1">
    <property type="nucleotide sequence ID" value="XM_013489778.1"/>
</dbReference>
<evidence type="ECO:0000256" key="6">
    <source>
        <dbReference type="ARBA" id="ARBA00022801"/>
    </source>
</evidence>
<keyword evidence="5 13" id="KW-0863">Zinc-finger</keyword>
<dbReference type="GO" id="GO:0003906">
    <property type="term" value="F:DNA-(apurinic or apyrimidinic site) endonuclease activity"/>
    <property type="evidence" value="ECO:0007669"/>
    <property type="project" value="TreeGrafter"/>
</dbReference>
<feature type="active site" evidence="10">
    <location>
        <position position="155"/>
    </location>
</feature>
<feature type="site" description="Transition state stabilizer" evidence="12">
    <location>
        <position position="196"/>
    </location>
</feature>
<comment type="cofactor">
    <cofactor evidence="1">
        <name>Mn(2+)</name>
        <dbReference type="ChEBI" id="CHEBI:29035"/>
    </cofactor>
</comment>
<dbReference type="Gene3D" id="3.60.10.10">
    <property type="entry name" value="Endonuclease/exonuclease/phosphatase"/>
    <property type="match status" value="1"/>
</dbReference>
<comment type="cofactor">
    <cofactor evidence="11">
        <name>Mg(2+)</name>
        <dbReference type="ChEBI" id="CHEBI:18420"/>
    </cofactor>
    <cofactor evidence="11">
        <name>Mn(2+)</name>
        <dbReference type="ChEBI" id="CHEBI:29035"/>
    </cofactor>
    <text evidence="11">Probably binds two magnesium or manganese ions per subunit.</text>
</comment>
<dbReference type="InterPro" id="IPR020847">
    <property type="entry name" value="AP_endonuclease_F1_BS"/>
</dbReference>
<dbReference type="PANTHER" id="PTHR22748">
    <property type="entry name" value="AP ENDONUCLEASE"/>
    <property type="match status" value="1"/>
</dbReference>
<dbReference type="Proteomes" id="UP000030641">
    <property type="component" value="Unassembled WGS sequence"/>
</dbReference>
<protein>
    <recommendedName>
        <fullName evidence="3">DNA-(apurinic or apyrimidinic site) endonuclease 2</fullName>
    </recommendedName>
</protein>
<keyword evidence="11" id="KW-0464">Manganese</keyword>
<dbReference type="GO" id="GO:0008270">
    <property type="term" value="F:zinc ion binding"/>
    <property type="evidence" value="ECO:0007669"/>
    <property type="project" value="UniProtKB-KW"/>
</dbReference>
<feature type="binding site" evidence="11">
    <location>
        <position position="42"/>
    </location>
    <ligand>
        <name>Mg(2+)</name>
        <dbReference type="ChEBI" id="CHEBI:18420"/>
        <label>1</label>
    </ligand>
</feature>
<dbReference type="PANTHER" id="PTHR22748:SF4">
    <property type="entry name" value="DNA-(APURINIC OR APYRIMIDINIC SITE) ENDONUCLEASE 2"/>
    <property type="match status" value="1"/>
</dbReference>
<dbReference type="InParanoid" id="A0A074YLC9"/>
<dbReference type="GO" id="GO:0005634">
    <property type="term" value="C:nucleus"/>
    <property type="evidence" value="ECO:0007669"/>
    <property type="project" value="TreeGrafter"/>
</dbReference>
<dbReference type="GO" id="GO:0006284">
    <property type="term" value="P:base-excision repair"/>
    <property type="evidence" value="ECO:0007669"/>
    <property type="project" value="TreeGrafter"/>
</dbReference>
<evidence type="ECO:0000313" key="16">
    <source>
        <dbReference type="EMBL" id="KEQ96864.1"/>
    </source>
</evidence>
<feature type="compositionally biased region" description="Polar residues" evidence="14">
    <location>
        <begin position="416"/>
        <end position="427"/>
    </location>
</feature>
<evidence type="ECO:0000256" key="13">
    <source>
        <dbReference type="PROSITE-ProRule" id="PRU01343"/>
    </source>
</evidence>
<dbReference type="STRING" id="1043005.A0A074YLC9"/>
<reference evidence="16 17" key="1">
    <citation type="journal article" date="2014" name="BMC Genomics">
        <title>Genome sequencing of four Aureobasidium pullulans varieties: biotechnological potential, stress tolerance, and description of new species.</title>
        <authorList>
            <person name="Gostin Ar C."/>
            <person name="Ohm R.A."/>
            <person name="Kogej T."/>
            <person name="Sonjak S."/>
            <person name="Turk M."/>
            <person name="Zajc J."/>
            <person name="Zalar P."/>
            <person name="Grube M."/>
            <person name="Sun H."/>
            <person name="Han J."/>
            <person name="Sharma A."/>
            <person name="Chiniquy J."/>
            <person name="Ngan C.Y."/>
            <person name="Lipzen A."/>
            <person name="Barry K."/>
            <person name="Grigoriev I.V."/>
            <person name="Gunde-Cimerman N."/>
        </authorList>
    </citation>
    <scope>NUCLEOTIDE SEQUENCE [LARGE SCALE GENOMIC DNA]</scope>
    <source>
        <strain evidence="16 17">EXF-2481</strain>
    </source>
</reference>
<dbReference type="PROSITE" id="PS51435">
    <property type="entry name" value="AP_NUCLEASE_F1_4"/>
    <property type="match status" value="1"/>
</dbReference>
<evidence type="ECO:0000313" key="17">
    <source>
        <dbReference type="Proteomes" id="UP000030641"/>
    </source>
</evidence>
<dbReference type="InterPro" id="IPR020848">
    <property type="entry name" value="AP_endonuclease_F1_CS"/>
</dbReference>
<feature type="binding site" evidence="11">
    <location>
        <position position="196"/>
    </location>
    <ligand>
        <name>Mg(2+)</name>
        <dbReference type="ChEBI" id="CHEBI:18420"/>
        <label>1</label>
    </ligand>
</feature>
<feature type="site" description="Interaction with DNA substrate" evidence="12">
    <location>
        <position position="312"/>
    </location>
</feature>
<keyword evidence="8 11" id="KW-0460">Magnesium</keyword>
<dbReference type="GO" id="GO:0003677">
    <property type="term" value="F:DNA binding"/>
    <property type="evidence" value="ECO:0007669"/>
    <property type="project" value="InterPro"/>
</dbReference>
<dbReference type="InterPro" id="IPR004808">
    <property type="entry name" value="AP_endonuc_1"/>
</dbReference>